<feature type="compositionally biased region" description="Basic and acidic residues" evidence="1">
    <location>
        <begin position="817"/>
        <end position="837"/>
    </location>
</feature>
<protein>
    <recommendedName>
        <fullName evidence="4">Altered inheritance of mitochondria protein 21</fullName>
    </recommendedName>
</protein>
<feature type="compositionally biased region" description="Basic and acidic residues" evidence="1">
    <location>
        <begin position="949"/>
        <end position="958"/>
    </location>
</feature>
<feature type="compositionally biased region" description="Basic and acidic residues" evidence="1">
    <location>
        <begin position="610"/>
        <end position="630"/>
    </location>
</feature>
<dbReference type="OrthoDB" id="5386574at2759"/>
<feature type="compositionally biased region" description="Basic residues" evidence="1">
    <location>
        <begin position="847"/>
        <end position="857"/>
    </location>
</feature>
<evidence type="ECO:0000256" key="1">
    <source>
        <dbReference type="SAM" id="MobiDB-lite"/>
    </source>
</evidence>
<feature type="compositionally biased region" description="Basic and acidic residues" evidence="1">
    <location>
        <begin position="424"/>
        <end position="447"/>
    </location>
</feature>
<feature type="compositionally biased region" description="Low complexity" evidence="1">
    <location>
        <begin position="732"/>
        <end position="743"/>
    </location>
</feature>
<dbReference type="EMBL" id="AZHD01000006">
    <property type="protein sequence ID" value="OAA62715.1"/>
    <property type="molecule type" value="Genomic_DNA"/>
</dbReference>
<organism evidence="2 3">
    <name type="scientific">Niveomyces insectorum RCEF 264</name>
    <dbReference type="NCBI Taxonomy" id="1081102"/>
    <lineage>
        <taxon>Eukaryota</taxon>
        <taxon>Fungi</taxon>
        <taxon>Dikarya</taxon>
        <taxon>Ascomycota</taxon>
        <taxon>Pezizomycotina</taxon>
        <taxon>Sordariomycetes</taxon>
        <taxon>Hypocreomycetidae</taxon>
        <taxon>Hypocreales</taxon>
        <taxon>Cordycipitaceae</taxon>
        <taxon>Niveomyces</taxon>
    </lineage>
</organism>
<feature type="compositionally biased region" description="Low complexity" evidence="1">
    <location>
        <begin position="456"/>
        <end position="471"/>
    </location>
</feature>
<dbReference type="InterPro" id="IPR021582">
    <property type="entry name" value="Aim21"/>
</dbReference>
<dbReference type="AlphaFoldDB" id="A0A167VKB1"/>
<feature type="region of interest" description="Disordered" evidence="1">
    <location>
        <begin position="899"/>
        <end position="996"/>
    </location>
</feature>
<evidence type="ECO:0008006" key="4">
    <source>
        <dbReference type="Google" id="ProtNLM"/>
    </source>
</evidence>
<feature type="compositionally biased region" description="Low complexity" evidence="1">
    <location>
        <begin position="921"/>
        <end position="935"/>
    </location>
</feature>
<evidence type="ECO:0000313" key="2">
    <source>
        <dbReference type="EMBL" id="OAA62715.1"/>
    </source>
</evidence>
<accession>A0A167VKB1</accession>
<dbReference type="Proteomes" id="UP000076874">
    <property type="component" value="Unassembled WGS sequence"/>
</dbReference>
<reference evidence="2 3" key="1">
    <citation type="journal article" date="2016" name="Genome Biol. Evol.">
        <title>Divergent and convergent evolution of fungal pathogenicity.</title>
        <authorList>
            <person name="Shang Y."/>
            <person name="Xiao G."/>
            <person name="Zheng P."/>
            <person name="Cen K."/>
            <person name="Zhan S."/>
            <person name="Wang C."/>
        </authorList>
    </citation>
    <scope>NUCLEOTIDE SEQUENCE [LARGE SCALE GENOMIC DNA]</scope>
    <source>
        <strain evidence="2 3">RCEF 264</strain>
    </source>
</reference>
<feature type="compositionally biased region" description="Low complexity" evidence="1">
    <location>
        <begin position="104"/>
        <end position="115"/>
    </location>
</feature>
<proteinExistence type="predicted"/>
<evidence type="ECO:0000313" key="3">
    <source>
        <dbReference type="Proteomes" id="UP000076874"/>
    </source>
</evidence>
<feature type="region of interest" description="Disordered" evidence="1">
    <location>
        <begin position="372"/>
        <end position="633"/>
    </location>
</feature>
<feature type="region of interest" description="Disordered" evidence="1">
    <location>
        <begin position="334"/>
        <end position="356"/>
    </location>
</feature>
<feature type="compositionally biased region" description="Acidic residues" evidence="1">
    <location>
        <begin position="404"/>
        <end position="415"/>
    </location>
</feature>
<dbReference type="STRING" id="1081102.A0A167VKB1"/>
<comment type="caution">
    <text evidence="2">The sequence shown here is derived from an EMBL/GenBank/DDBJ whole genome shotgun (WGS) entry which is preliminary data.</text>
</comment>
<keyword evidence="3" id="KW-1185">Reference proteome</keyword>
<sequence>MSATTQQQAAVVPPRPIRAQDAPKIPPRPARRAIDRSLSPSRDRFAPSPLNETLLSKSPMHALTGSNGHSHLSGDPVERTGSVDLPSVGEEGIEYAAMAEELNASRSQAGSSRAASPEHTRTIGDDLKLHAPKPSLPAVSAKQRVAAVTRTDSEKAASFGIGQPSTDYYAPSSTKKKASATSQDLSSNDEALEEDEHGIPEIGRQVPMYPNAGDVQAPSPAPGTEAAEDVKKHHSRKRSSRGFGDLPPGSYGLHGHGHVPADRLEQAYYSKHPEAAAKEHTPHDFDRVHPFSMSRDELDKIVHETASHGTGLATHDINGTPSEQIGWQAIDETTSRPASVAPKGKSSSFGSQSSASQQTAAAATTAAASTASAAPPQISFSAPQDDGVIHVDEPNNRRKSVMFSEEESPELEYESEAPILALDEVAKDPHAYEHEPAVEPAIERRYSALDSGDEYSSSSRPPSRPASRPASLRNARIAEEKEKETETDTAVVDDDEEGADAHHYEPLFPKEENKKAAKPPSVSSKSLNGDEVPNRFPSRDVWEDAPSSALYTTEVSTPDVVPSSSAGAEQQQQKEQQEQQQEEGKGGEEQPEETDVPRRSTETPAQAFARHQEELAERELRGPDILTENRKPHKPSLWAMQQPHLAQEILGASAAHAAAASALAAKAVVLLRDVWEDAPESLQLEAVVSNPQDEEASSPVDAPPAAAATAAKPPVPQRPARKRTDSSDKSVPGAGAAAATTAPIGQTKPTIPDKPKPHVPARPVRQQQLSADQEPPESVPRAKPAVPARPFGGKIAQLQATFMSDLNKKLRIGPQVPKKEDEPAPESSEKGAADEATKAPLVDARKGRARGPQRRAPRSSPSPAATKTEPLAAAAPALGFSSVATLYSIDPEEGAVVVAASSGSPKPAVDAKAPEPTTGSTKPDAAAATITATATETKEEPTAGDEQSAEAKTDDGEPHTLATNTAGETLVEATLEASPAEETVEPTAVEDNVAKD</sequence>
<feature type="compositionally biased region" description="Basic and acidic residues" evidence="1">
    <location>
        <begin position="499"/>
        <end position="515"/>
    </location>
</feature>
<feature type="region of interest" description="Disordered" evidence="1">
    <location>
        <begin position="102"/>
        <end position="258"/>
    </location>
</feature>
<feature type="compositionally biased region" description="Basic and acidic residues" evidence="1">
    <location>
        <begin position="116"/>
        <end position="129"/>
    </location>
</feature>
<feature type="compositionally biased region" description="Low complexity" evidence="1">
    <location>
        <begin position="779"/>
        <end position="790"/>
    </location>
</feature>
<feature type="compositionally biased region" description="Polar residues" evidence="1">
    <location>
        <begin position="549"/>
        <end position="568"/>
    </location>
</feature>
<feature type="region of interest" description="Disordered" evidence="1">
    <location>
        <begin position="685"/>
        <end position="870"/>
    </location>
</feature>
<feature type="compositionally biased region" description="Low complexity" evidence="1">
    <location>
        <begin position="858"/>
        <end position="870"/>
    </location>
</feature>
<dbReference type="Pfam" id="PF11489">
    <property type="entry name" value="Aim21"/>
    <property type="match status" value="1"/>
</dbReference>
<gene>
    <name evidence="2" type="ORF">SPI_04255</name>
</gene>
<feature type="compositionally biased region" description="Acidic residues" evidence="1">
    <location>
        <begin position="487"/>
        <end position="498"/>
    </location>
</feature>
<feature type="compositionally biased region" description="Low complexity" evidence="1">
    <location>
        <begin position="697"/>
        <end position="712"/>
    </location>
</feature>
<name>A0A167VKB1_9HYPO</name>
<feature type="region of interest" description="Disordered" evidence="1">
    <location>
        <begin position="1"/>
        <end position="85"/>
    </location>
</feature>
<feature type="compositionally biased region" description="Basic and acidic residues" evidence="1">
    <location>
        <begin position="476"/>
        <end position="486"/>
    </location>
</feature>
<feature type="compositionally biased region" description="Basic and acidic residues" evidence="1">
    <location>
        <begin position="387"/>
        <end position="396"/>
    </location>
</feature>